<sequence>MTGERVPLFRRAKVAKKSSKEAAVPDVPGVPPTTAKAPATISGKRPAPTEARPPYSRKGKRTVRIPPHQTRFLMRVQIPLPEPKPGTQRINLPYTLPGGFQVTEISTLWKKSYAFRASRPLLLAQIGKDYKSIRDPLEVYGDLARLLIKLKELEEENAKIKVALTLAIKEKKEATSQAMVEIKKHDSLQARFTRLEDEHFDISQKLDRLQSVHNQTTKKVGELEHRVKSAEEAHPQHVQNAIFDYQRSAGFCSEAGKEAAYCLCPFNSHCSEL</sequence>
<keyword evidence="4" id="KW-1185">Reference proteome</keyword>
<evidence type="ECO:0000256" key="2">
    <source>
        <dbReference type="SAM" id="MobiDB-lite"/>
    </source>
</evidence>
<proteinExistence type="predicted"/>
<keyword evidence="1" id="KW-0175">Coiled coil</keyword>
<protein>
    <submittedName>
        <fullName evidence="3">Uncharacterized protein</fullName>
    </submittedName>
</protein>
<reference evidence="3 4" key="1">
    <citation type="submission" date="2024-01" db="EMBL/GenBank/DDBJ databases">
        <title>The complete chloroplast genome sequence of Lithospermum erythrorhizon: insights into the phylogenetic relationship among Boraginaceae species and the maternal lineages of purple gromwells.</title>
        <authorList>
            <person name="Okada T."/>
            <person name="Watanabe K."/>
        </authorList>
    </citation>
    <scope>NUCLEOTIDE SEQUENCE [LARGE SCALE GENOMIC DNA]</scope>
</reference>
<organism evidence="3 4">
    <name type="scientific">Lithospermum erythrorhizon</name>
    <name type="common">Purple gromwell</name>
    <name type="synonym">Lithospermum officinale var. erythrorhizon</name>
    <dbReference type="NCBI Taxonomy" id="34254"/>
    <lineage>
        <taxon>Eukaryota</taxon>
        <taxon>Viridiplantae</taxon>
        <taxon>Streptophyta</taxon>
        <taxon>Embryophyta</taxon>
        <taxon>Tracheophyta</taxon>
        <taxon>Spermatophyta</taxon>
        <taxon>Magnoliopsida</taxon>
        <taxon>eudicotyledons</taxon>
        <taxon>Gunneridae</taxon>
        <taxon>Pentapetalae</taxon>
        <taxon>asterids</taxon>
        <taxon>lamiids</taxon>
        <taxon>Boraginales</taxon>
        <taxon>Boraginaceae</taxon>
        <taxon>Boraginoideae</taxon>
        <taxon>Lithospermeae</taxon>
        <taxon>Lithospermum</taxon>
    </lineage>
</organism>
<gene>
    <name evidence="3" type="ORF">LIER_29123</name>
</gene>
<feature type="compositionally biased region" description="Basic residues" evidence="2">
    <location>
        <begin position="8"/>
        <end position="17"/>
    </location>
</feature>
<name>A0AAV3RJM7_LITER</name>
<evidence type="ECO:0000313" key="4">
    <source>
        <dbReference type="Proteomes" id="UP001454036"/>
    </source>
</evidence>
<evidence type="ECO:0000313" key="3">
    <source>
        <dbReference type="EMBL" id="GAA0176064.1"/>
    </source>
</evidence>
<dbReference type="AlphaFoldDB" id="A0AAV3RJM7"/>
<dbReference type="EMBL" id="BAABME010009923">
    <property type="protein sequence ID" value="GAA0176064.1"/>
    <property type="molecule type" value="Genomic_DNA"/>
</dbReference>
<feature type="region of interest" description="Disordered" evidence="2">
    <location>
        <begin position="1"/>
        <end position="61"/>
    </location>
</feature>
<accession>A0AAV3RJM7</accession>
<dbReference type="Proteomes" id="UP001454036">
    <property type="component" value="Unassembled WGS sequence"/>
</dbReference>
<feature type="coiled-coil region" evidence="1">
    <location>
        <begin position="206"/>
        <end position="233"/>
    </location>
</feature>
<comment type="caution">
    <text evidence="3">The sequence shown here is derived from an EMBL/GenBank/DDBJ whole genome shotgun (WGS) entry which is preliminary data.</text>
</comment>
<feature type="coiled-coil region" evidence="1">
    <location>
        <begin position="143"/>
        <end position="170"/>
    </location>
</feature>
<evidence type="ECO:0000256" key="1">
    <source>
        <dbReference type="SAM" id="Coils"/>
    </source>
</evidence>